<dbReference type="Gene3D" id="2.60.40.10">
    <property type="entry name" value="Immunoglobulins"/>
    <property type="match status" value="2"/>
</dbReference>
<feature type="transmembrane region" description="Helical" evidence="3">
    <location>
        <begin position="185"/>
        <end position="208"/>
    </location>
</feature>
<feature type="domain" description="Ig-like" evidence="5">
    <location>
        <begin position="95"/>
        <end position="172"/>
    </location>
</feature>
<keyword evidence="3" id="KW-1133">Transmembrane helix</keyword>
<dbReference type="Proteomes" id="UP001311232">
    <property type="component" value="Unassembled WGS sequence"/>
</dbReference>
<keyword evidence="3" id="KW-0812">Transmembrane</keyword>
<evidence type="ECO:0000256" key="3">
    <source>
        <dbReference type="SAM" id="Phobius"/>
    </source>
</evidence>
<evidence type="ECO:0000256" key="4">
    <source>
        <dbReference type="SAM" id="SignalP"/>
    </source>
</evidence>
<dbReference type="InterPro" id="IPR003599">
    <property type="entry name" value="Ig_sub"/>
</dbReference>
<dbReference type="SMART" id="SM00408">
    <property type="entry name" value="IGc2"/>
    <property type="match status" value="2"/>
</dbReference>
<evidence type="ECO:0000256" key="2">
    <source>
        <dbReference type="ARBA" id="ARBA00023157"/>
    </source>
</evidence>
<dbReference type="InterPro" id="IPR007110">
    <property type="entry name" value="Ig-like_dom"/>
</dbReference>
<dbReference type="GO" id="GO:0009897">
    <property type="term" value="C:external side of plasma membrane"/>
    <property type="evidence" value="ECO:0007669"/>
    <property type="project" value="TreeGrafter"/>
</dbReference>
<dbReference type="GO" id="GO:0006955">
    <property type="term" value="P:immune response"/>
    <property type="evidence" value="ECO:0007669"/>
    <property type="project" value="TreeGrafter"/>
</dbReference>
<keyword evidence="2" id="KW-1015">Disulfide bond</keyword>
<organism evidence="6 7">
    <name type="scientific">Crenichthys baileyi</name>
    <name type="common">White River springfish</name>
    <dbReference type="NCBI Taxonomy" id="28760"/>
    <lineage>
        <taxon>Eukaryota</taxon>
        <taxon>Metazoa</taxon>
        <taxon>Chordata</taxon>
        <taxon>Craniata</taxon>
        <taxon>Vertebrata</taxon>
        <taxon>Euteleostomi</taxon>
        <taxon>Actinopterygii</taxon>
        <taxon>Neopterygii</taxon>
        <taxon>Teleostei</taxon>
        <taxon>Neoteleostei</taxon>
        <taxon>Acanthomorphata</taxon>
        <taxon>Ovalentaria</taxon>
        <taxon>Atherinomorphae</taxon>
        <taxon>Cyprinodontiformes</taxon>
        <taxon>Goodeidae</taxon>
        <taxon>Crenichthys</taxon>
    </lineage>
</organism>
<dbReference type="PANTHER" id="PTHR11481">
    <property type="entry name" value="IMMUNOGLOBULIN FC RECEPTOR"/>
    <property type="match status" value="1"/>
</dbReference>
<dbReference type="SUPFAM" id="SSF48726">
    <property type="entry name" value="Immunoglobulin"/>
    <property type="match status" value="2"/>
</dbReference>
<dbReference type="InterPro" id="IPR050488">
    <property type="entry name" value="Ig_Fc_receptor"/>
</dbReference>
<dbReference type="GO" id="GO:0004888">
    <property type="term" value="F:transmembrane signaling receptor activity"/>
    <property type="evidence" value="ECO:0007669"/>
    <property type="project" value="TreeGrafter"/>
</dbReference>
<gene>
    <name evidence="6" type="ORF">CRENBAI_005076</name>
</gene>
<evidence type="ECO:0000256" key="1">
    <source>
        <dbReference type="ARBA" id="ARBA00022729"/>
    </source>
</evidence>
<dbReference type="Pfam" id="PF13927">
    <property type="entry name" value="Ig_3"/>
    <property type="match status" value="1"/>
</dbReference>
<keyword evidence="7" id="KW-1185">Reference proteome</keyword>
<feature type="domain" description="Ig-like" evidence="5">
    <location>
        <begin position="1"/>
        <end position="93"/>
    </location>
</feature>
<keyword evidence="3" id="KW-0472">Membrane</keyword>
<dbReference type="PROSITE" id="PS50835">
    <property type="entry name" value="IG_LIKE"/>
    <property type="match status" value="2"/>
</dbReference>
<name>A0AAV9QMP4_9TELE</name>
<dbReference type="InterPro" id="IPR003598">
    <property type="entry name" value="Ig_sub2"/>
</dbReference>
<dbReference type="GO" id="GO:0007166">
    <property type="term" value="P:cell surface receptor signaling pathway"/>
    <property type="evidence" value="ECO:0007669"/>
    <property type="project" value="TreeGrafter"/>
</dbReference>
<proteinExistence type="predicted"/>
<keyword evidence="1 4" id="KW-0732">Signal</keyword>
<comment type="caution">
    <text evidence="6">The sequence shown here is derived from an EMBL/GenBank/DDBJ whole genome shotgun (WGS) entry which is preliminary data.</text>
</comment>
<dbReference type="InterPro" id="IPR013783">
    <property type="entry name" value="Ig-like_fold"/>
</dbReference>
<reference evidence="6 7" key="1">
    <citation type="submission" date="2021-06" db="EMBL/GenBank/DDBJ databases">
        <authorList>
            <person name="Palmer J.M."/>
        </authorList>
    </citation>
    <scope>NUCLEOTIDE SEQUENCE [LARGE SCALE GENOMIC DNA]</scope>
    <source>
        <strain evidence="6 7">MEX-2019</strain>
        <tissue evidence="6">Muscle</tissue>
    </source>
</reference>
<evidence type="ECO:0000313" key="7">
    <source>
        <dbReference type="Proteomes" id="UP001311232"/>
    </source>
</evidence>
<feature type="signal peptide" evidence="4">
    <location>
        <begin position="1"/>
        <end position="20"/>
    </location>
</feature>
<dbReference type="SMART" id="SM00409">
    <property type="entry name" value="IG"/>
    <property type="match status" value="2"/>
</dbReference>
<dbReference type="InterPro" id="IPR036179">
    <property type="entry name" value="Ig-like_dom_sf"/>
</dbReference>
<protein>
    <recommendedName>
        <fullName evidence="5">Ig-like domain-containing protein</fullName>
    </recommendedName>
</protein>
<evidence type="ECO:0000259" key="5">
    <source>
        <dbReference type="PROSITE" id="PS50835"/>
    </source>
</evidence>
<accession>A0AAV9QMP4</accession>
<dbReference type="EMBL" id="JAHHUM010003013">
    <property type="protein sequence ID" value="KAK5598748.1"/>
    <property type="molecule type" value="Genomic_DNA"/>
</dbReference>
<evidence type="ECO:0000313" key="6">
    <source>
        <dbReference type="EMBL" id="KAK5598748.1"/>
    </source>
</evidence>
<feature type="chain" id="PRO_5043922812" description="Ig-like domain-containing protein" evidence="4">
    <location>
        <begin position="21"/>
        <end position="253"/>
    </location>
</feature>
<dbReference type="AlphaFoldDB" id="A0AAV9QMP4"/>
<sequence length="253" mass="28153">MEVTVLCAVVACLRLLPSRSQFFQYENVVLSCEGNSTEWRVRRNTSKQINELCPSYSIDSRCIFNNVYEHDSGVYWCESEAGERSNEVNITVTDGELILESPEHPVSEGENLTLHCRARTSFSSLTHFYKNEELIGSSSTGNFTIQSVSKSDEGLYKCNVSGLGESEERRLAVRGCSPQMPTAPVAYIVLPVVVCILLLFVLMLLCLFRNHKGRLDRSVSYTDVTISQEGKPQRISDVGSVPTLYSGVMPDSS</sequence>
<dbReference type="PANTHER" id="PTHR11481:SF64">
    <property type="entry name" value="FC RECEPTOR-LIKE PROTEIN 4"/>
    <property type="match status" value="1"/>
</dbReference>